<comment type="caution">
    <text evidence="1">The sequence shown here is derived from an EMBL/GenBank/DDBJ whole genome shotgun (WGS) entry which is preliminary data.</text>
</comment>
<name>A0ABW7YWG5_9ACTN</name>
<organism evidence="1 2">
    <name type="scientific">Nonomuraea typhae</name>
    <dbReference type="NCBI Taxonomy" id="2603600"/>
    <lineage>
        <taxon>Bacteria</taxon>
        <taxon>Bacillati</taxon>
        <taxon>Actinomycetota</taxon>
        <taxon>Actinomycetes</taxon>
        <taxon>Streptosporangiales</taxon>
        <taxon>Streptosporangiaceae</taxon>
        <taxon>Nonomuraea</taxon>
    </lineage>
</organism>
<sequence length="41" mass="4924">MLPERAHDIWAREHSGGPWRFQLMLDEAEGEEWVYRARLLA</sequence>
<protein>
    <submittedName>
        <fullName evidence="1">Uncharacterized protein</fullName>
    </submittedName>
</protein>
<proteinExistence type="predicted"/>
<accession>A0ABW7YWG5</accession>
<evidence type="ECO:0000313" key="1">
    <source>
        <dbReference type="EMBL" id="MFI6500277.1"/>
    </source>
</evidence>
<keyword evidence="2" id="KW-1185">Reference proteome</keyword>
<evidence type="ECO:0000313" key="2">
    <source>
        <dbReference type="Proteomes" id="UP001612741"/>
    </source>
</evidence>
<dbReference type="RefSeq" id="WP_397084077.1">
    <property type="nucleotide sequence ID" value="NZ_JBITGY010000006.1"/>
</dbReference>
<dbReference type="EMBL" id="JBITGY010000006">
    <property type="protein sequence ID" value="MFI6500277.1"/>
    <property type="molecule type" value="Genomic_DNA"/>
</dbReference>
<dbReference type="Proteomes" id="UP001612741">
    <property type="component" value="Unassembled WGS sequence"/>
</dbReference>
<gene>
    <name evidence="1" type="ORF">ACIBG2_23040</name>
</gene>
<reference evidence="1 2" key="1">
    <citation type="submission" date="2024-10" db="EMBL/GenBank/DDBJ databases">
        <title>The Natural Products Discovery Center: Release of the First 8490 Sequenced Strains for Exploring Actinobacteria Biosynthetic Diversity.</title>
        <authorList>
            <person name="Kalkreuter E."/>
            <person name="Kautsar S.A."/>
            <person name="Yang D."/>
            <person name="Bader C.D."/>
            <person name="Teijaro C.N."/>
            <person name="Fluegel L."/>
            <person name="Davis C.M."/>
            <person name="Simpson J.R."/>
            <person name="Lauterbach L."/>
            <person name="Steele A.D."/>
            <person name="Gui C."/>
            <person name="Meng S."/>
            <person name="Li G."/>
            <person name="Viehrig K."/>
            <person name="Ye F."/>
            <person name="Su P."/>
            <person name="Kiefer A.F."/>
            <person name="Nichols A."/>
            <person name="Cepeda A.J."/>
            <person name="Yan W."/>
            <person name="Fan B."/>
            <person name="Jiang Y."/>
            <person name="Adhikari A."/>
            <person name="Zheng C.-J."/>
            <person name="Schuster L."/>
            <person name="Cowan T.M."/>
            <person name="Smanski M.J."/>
            <person name="Chevrette M.G."/>
            <person name="De Carvalho L.P.S."/>
            <person name="Shen B."/>
        </authorList>
    </citation>
    <scope>NUCLEOTIDE SEQUENCE [LARGE SCALE GENOMIC DNA]</scope>
    <source>
        <strain evidence="1 2">NPDC050545</strain>
    </source>
</reference>